<accession>A0A8T5VR92</accession>
<dbReference type="EMBL" id="CP096257">
    <property type="protein sequence ID" value="UPT92344.1"/>
    <property type="molecule type" value="Genomic_DNA"/>
</dbReference>
<reference evidence="1" key="1">
    <citation type="journal article" date="2017" name="Syst. Appl. Microbiol.">
        <title>Soybeans inoculated with root zone soils of Canadian native legumes harbour diverse and novel Bradyrhizobium spp. that possess agricultural potential.</title>
        <authorList>
            <person name="Bromfield E.S.P."/>
            <person name="Cloutier S."/>
            <person name="Tambong J.T."/>
            <person name="Tran Thi T.V."/>
        </authorList>
    </citation>
    <scope>NUCLEOTIDE SEQUENCE</scope>
    <source>
        <strain evidence="1">1S5</strain>
    </source>
</reference>
<dbReference type="InterPro" id="IPR029058">
    <property type="entry name" value="AB_hydrolase_fold"/>
</dbReference>
<reference evidence="1" key="2">
    <citation type="submission" date="2022-04" db="EMBL/GenBank/DDBJ databases">
        <authorList>
            <person name="Bromfield E.S.P."/>
            <person name="Cloutier S."/>
        </authorList>
    </citation>
    <scope>NUCLEOTIDE SEQUENCE</scope>
    <source>
        <strain evidence="1">1S5</strain>
        <plasmid evidence="1">pBb1S5b</plasmid>
    </source>
</reference>
<sequence length="378" mass="40295">MDQLVFVHGVNTRKDAGYGLEVENRDRLFKETAWAGAPVNIHNVYWGDLAAQFGYDLACLPSNGPKSASFGLLGGIATPGAVVQAQPLSSLASTDFGATVDAIFVTMIEESEAAGKPLTDDQIAKFRAAGEYAVNNAAVPPSWATGASSDQVIVSELRKRVAPSGAASFGLGDDIASAAKSLADRARNLVSSGIAPIIRDEASPLVARFLGDIVVYLYDRGTPSKRTKIREIVAADVNAAAIEAKKQSSKVVLIGHSLGGVILRDMLGDPSSGLDQNIKIDLLATVGSQPGLFQEMSLLGNATKAPQKVQLVPSIGSWWNVYDPVDLLSFRCAPMFQDVLDFEFSSVTGLINAHTSYFKRPRFYARLHERLKEIGIGA</sequence>
<dbReference type="AlphaFoldDB" id="A0A8T5VR92"/>
<name>A0A8T5VR92_9BRAD</name>
<protein>
    <submittedName>
        <fullName evidence="1">Uncharacterized protein</fullName>
    </submittedName>
</protein>
<geneLocation type="plasmid" evidence="1 2">
    <name>pBb1S5b</name>
</geneLocation>
<dbReference type="SUPFAM" id="SSF53474">
    <property type="entry name" value="alpha/beta-Hydrolases"/>
    <property type="match status" value="1"/>
</dbReference>
<gene>
    <name evidence="1" type="ORF">HAP41_0000049480</name>
</gene>
<organism evidence="1 2">
    <name type="scientific">Bradyrhizobium barranii subsp. apii</name>
    <dbReference type="NCBI Taxonomy" id="2819348"/>
    <lineage>
        <taxon>Bacteria</taxon>
        <taxon>Pseudomonadati</taxon>
        <taxon>Pseudomonadota</taxon>
        <taxon>Alphaproteobacteria</taxon>
        <taxon>Hyphomicrobiales</taxon>
        <taxon>Nitrobacteraceae</taxon>
        <taxon>Bradyrhizobium</taxon>
        <taxon>Bradyrhizobium barranii</taxon>
    </lineage>
</organism>
<evidence type="ECO:0000313" key="2">
    <source>
        <dbReference type="Proteomes" id="UP000551709"/>
    </source>
</evidence>
<keyword evidence="1" id="KW-0614">Plasmid</keyword>
<evidence type="ECO:0000313" key="1">
    <source>
        <dbReference type="EMBL" id="UPT92344.1"/>
    </source>
</evidence>
<dbReference type="Gene3D" id="3.40.50.1820">
    <property type="entry name" value="alpha/beta hydrolase"/>
    <property type="match status" value="1"/>
</dbReference>
<dbReference type="Proteomes" id="UP000551709">
    <property type="component" value="Plasmid pBb1S5b"/>
</dbReference>
<dbReference type="RefSeq" id="WP_166107162.1">
    <property type="nucleotide sequence ID" value="NZ_CP096257.1"/>
</dbReference>
<proteinExistence type="predicted"/>